<dbReference type="PROSITE" id="PS00602">
    <property type="entry name" value="ALDOLASE_CLASS_II_1"/>
    <property type="match status" value="1"/>
</dbReference>
<sequence>MYVVSTKQNAEQRTARRLCGSGINIHNLETMQVVVETAANLHAPVIIAGTPGTFTHAGTENLLALVSAMAKQYHHPLAIHLDHHTKFDDIAQRFVLACAQS</sequence>
<dbReference type="GO" id="GO:0009025">
    <property type="term" value="F:tagatose-bisphosphate aldolase activity"/>
    <property type="evidence" value="ECO:0007669"/>
    <property type="project" value="UniProtKB-EC"/>
</dbReference>
<dbReference type="AlphaFoldDB" id="A0A377D607"/>
<gene>
    <name evidence="1" type="primary">gatY_2</name>
    <name evidence="1" type="ORF">NCTC7922_02872</name>
</gene>
<name>A0A377D607_ECOLX</name>
<dbReference type="EC" id="4.1.2.40" evidence="1"/>
<dbReference type="InterPro" id="IPR000771">
    <property type="entry name" value="FBA_II"/>
</dbReference>
<dbReference type="GO" id="GO:0008270">
    <property type="term" value="F:zinc ion binding"/>
    <property type="evidence" value="ECO:0007669"/>
    <property type="project" value="InterPro"/>
</dbReference>
<reference evidence="1 2" key="1">
    <citation type="submission" date="2018-06" db="EMBL/GenBank/DDBJ databases">
        <authorList>
            <consortium name="Pathogen Informatics"/>
            <person name="Doyle S."/>
        </authorList>
    </citation>
    <scope>NUCLEOTIDE SEQUENCE [LARGE SCALE GENOMIC DNA]</scope>
    <source>
        <strain evidence="1 2">NCTC7922</strain>
    </source>
</reference>
<dbReference type="GO" id="GO:0005975">
    <property type="term" value="P:carbohydrate metabolic process"/>
    <property type="evidence" value="ECO:0007669"/>
    <property type="project" value="InterPro"/>
</dbReference>
<evidence type="ECO:0000313" key="2">
    <source>
        <dbReference type="Proteomes" id="UP000254174"/>
    </source>
</evidence>
<dbReference type="SUPFAM" id="SSF51569">
    <property type="entry name" value="Aldolase"/>
    <property type="match status" value="1"/>
</dbReference>
<protein>
    <submittedName>
        <fullName evidence="1">Tagatose-bisphosphate aldolase</fullName>
        <ecNumber evidence="1">4.1.2.40</ecNumber>
    </submittedName>
</protein>
<dbReference type="EMBL" id="UGFC01000006">
    <property type="protein sequence ID" value="STM16466.1"/>
    <property type="molecule type" value="Genomic_DNA"/>
</dbReference>
<dbReference type="InterPro" id="IPR013785">
    <property type="entry name" value="Aldolase_TIM"/>
</dbReference>
<organism evidence="1 2">
    <name type="scientific">Escherichia coli</name>
    <dbReference type="NCBI Taxonomy" id="562"/>
    <lineage>
        <taxon>Bacteria</taxon>
        <taxon>Pseudomonadati</taxon>
        <taxon>Pseudomonadota</taxon>
        <taxon>Gammaproteobacteria</taxon>
        <taxon>Enterobacterales</taxon>
        <taxon>Enterobacteriaceae</taxon>
        <taxon>Escherichia</taxon>
    </lineage>
</organism>
<proteinExistence type="predicted"/>
<dbReference type="Proteomes" id="UP000254174">
    <property type="component" value="Unassembled WGS sequence"/>
</dbReference>
<accession>A0A377D607</accession>
<evidence type="ECO:0000313" key="1">
    <source>
        <dbReference type="EMBL" id="STM16466.1"/>
    </source>
</evidence>
<keyword evidence="1" id="KW-0456">Lyase</keyword>
<dbReference type="Gene3D" id="3.20.20.70">
    <property type="entry name" value="Aldolase class I"/>
    <property type="match status" value="1"/>
</dbReference>
<dbReference type="Pfam" id="PF01116">
    <property type="entry name" value="F_bP_aldolase"/>
    <property type="match status" value="1"/>
</dbReference>